<dbReference type="Proteomes" id="UP000194000">
    <property type="component" value="Unassembled WGS sequence"/>
</dbReference>
<dbReference type="AlphaFoldDB" id="A0A1X1UK87"/>
<protein>
    <recommendedName>
        <fullName evidence="3">Lipoprotein LppJ</fullName>
    </recommendedName>
</protein>
<keyword evidence="2" id="KW-1185">Reference proteome</keyword>
<dbReference type="OrthoDB" id="4749578at2"/>
<sequence>MILSPGRGESLRSPAARALLAVALAVSLLLGGAFLAVGRLHSSPADVLDHPSRTATDEQTRAEVVEQAKRIVIIARLQQPSAGYLLMSCKDRDDPPYQGAVYMNFVVPAGSGAVGYMQAIAAAMVGHGWHEGPRPNQHLNGKTLSKDGVTAIFYEDIDHPNHGVARLYGQCRDMNNHRGDTTGWVNITDELR</sequence>
<accession>A0A1X1UK87</accession>
<evidence type="ECO:0000313" key="2">
    <source>
        <dbReference type="Proteomes" id="UP000194000"/>
    </source>
</evidence>
<gene>
    <name evidence="1" type="ORF">AWC06_03290</name>
</gene>
<dbReference type="EMBL" id="LQOW01000031">
    <property type="protein sequence ID" value="ORV57202.1"/>
    <property type="molecule type" value="Genomic_DNA"/>
</dbReference>
<proteinExistence type="predicted"/>
<reference evidence="1 2" key="1">
    <citation type="submission" date="2016-01" db="EMBL/GenBank/DDBJ databases">
        <title>The new phylogeny of the genus Mycobacterium.</title>
        <authorList>
            <person name="Tarcisio F."/>
            <person name="Conor M."/>
            <person name="Antonella G."/>
            <person name="Elisabetta G."/>
            <person name="Giulia F.S."/>
            <person name="Sara T."/>
            <person name="Anna F."/>
            <person name="Clotilde B."/>
            <person name="Roberto B."/>
            <person name="Veronica D.S."/>
            <person name="Fabio R."/>
            <person name="Monica P."/>
            <person name="Olivier J."/>
            <person name="Enrico T."/>
            <person name="Nicola S."/>
        </authorList>
    </citation>
    <scope>NUCLEOTIDE SEQUENCE [LARGE SCALE GENOMIC DNA]</scope>
    <source>
        <strain evidence="1 2">DSM 45731</strain>
    </source>
</reference>
<name>A0A1X1UK87_9MYCO</name>
<dbReference type="STRING" id="1260918.AWC06_03290"/>
<comment type="caution">
    <text evidence="1">The sequence shown here is derived from an EMBL/GenBank/DDBJ whole genome shotgun (WGS) entry which is preliminary data.</text>
</comment>
<organism evidence="1 2">
    <name type="scientific">Mycobacterium fragae</name>
    <dbReference type="NCBI Taxonomy" id="1260918"/>
    <lineage>
        <taxon>Bacteria</taxon>
        <taxon>Bacillati</taxon>
        <taxon>Actinomycetota</taxon>
        <taxon>Actinomycetes</taxon>
        <taxon>Mycobacteriales</taxon>
        <taxon>Mycobacteriaceae</taxon>
        <taxon>Mycobacterium</taxon>
    </lineage>
</organism>
<evidence type="ECO:0000313" key="1">
    <source>
        <dbReference type="EMBL" id="ORV57202.1"/>
    </source>
</evidence>
<evidence type="ECO:0008006" key="3">
    <source>
        <dbReference type="Google" id="ProtNLM"/>
    </source>
</evidence>